<gene>
    <name evidence="1" type="ORF">JQC93_06285</name>
</gene>
<dbReference type="Gene3D" id="3.90.1590.10">
    <property type="entry name" value="glutathione-dependent formaldehyde- activating enzyme (gfa)"/>
    <property type="match status" value="1"/>
</dbReference>
<dbReference type="InterPro" id="IPR046149">
    <property type="entry name" value="DUF6151"/>
</dbReference>
<evidence type="ECO:0008006" key="3">
    <source>
        <dbReference type="Google" id="ProtNLM"/>
    </source>
</evidence>
<dbReference type="Proteomes" id="UP000809621">
    <property type="component" value="Unassembled WGS sequence"/>
</dbReference>
<proteinExistence type="predicted"/>
<keyword evidence="2" id="KW-1185">Reference proteome</keyword>
<comment type="caution">
    <text evidence="1">The sequence shown here is derived from an EMBL/GenBank/DDBJ whole genome shotgun (WGS) entry which is preliminary data.</text>
</comment>
<dbReference type="RefSeq" id="WP_205157625.1">
    <property type="nucleotide sequence ID" value="NZ_JAFEUM010000002.1"/>
</dbReference>
<protein>
    <recommendedName>
        <fullName evidence="3">CENP-V/GFA domain-containing protein</fullName>
    </recommendedName>
</protein>
<evidence type="ECO:0000313" key="2">
    <source>
        <dbReference type="Proteomes" id="UP000809621"/>
    </source>
</evidence>
<name>A0ABS2HIX1_9VIBR</name>
<dbReference type="Pfam" id="PF19648">
    <property type="entry name" value="DUF6151"/>
    <property type="match status" value="1"/>
</dbReference>
<evidence type="ECO:0000313" key="1">
    <source>
        <dbReference type="EMBL" id="MBM7036014.1"/>
    </source>
</evidence>
<reference evidence="1 2" key="1">
    <citation type="submission" date="2021-02" db="EMBL/GenBank/DDBJ databases">
        <authorList>
            <person name="Park J.-S."/>
        </authorList>
    </citation>
    <scope>NUCLEOTIDE SEQUENCE [LARGE SCALE GENOMIC DNA]</scope>
    <source>
        <strain evidence="1 2">188UL20-2</strain>
    </source>
</reference>
<accession>A0ABS2HIX1</accession>
<organism evidence="1 2">
    <name type="scientific">Vibrio ulleungensis</name>
    <dbReference type="NCBI Taxonomy" id="2807619"/>
    <lineage>
        <taxon>Bacteria</taxon>
        <taxon>Pseudomonadati</taxon>
        <taxon>Pseudomonadota</taxon>
        <taxon>Gammaproteobacteria</taxon>
        <taxon>Vibrionales</taxon>
        <taxon>Vibrionaceae</taxon>
        <taxon>Vibrio</taxon>
    </lineage>
</organism>
<sequence length="193" mass="21320">MTDVKLSCKCGEVQGRLKDVTPKSGNRLICYCKDCRKFSNQFEHGKELLDEFGGSEAVQVAPSNFRIDKGMEHVACMRLTPKGMNRWYTSCCDTPIGTVPKPTIPFIGLLPSFIAPEHNLEKTFGPVIGTVYSEQAEDQQGNNPHLPKSSKLTLAKVAGQILIWKVIGKSKPNLFFDATGRPIVKPLILNQDA</sequence>
<dbReference type="EMBL" id="JAFEUM010000002">
    <property type="protein sequence ID" value="MBM7036014.1"/>
    <property type="molecule type" value="Genomic_DNA"/>
</dbReference>